<dbReference type="Pfam" id="PF03914">
    <property type="entry name" value="CBF"/>
    <property type="match status" value="1"/>
</dbReference>
<feature type="compositionally biased region" description="Basic residues" evidence="7">
    <location>
        <begin position="472"/>
        <end position="484"/>
    </location>
</feature>
<dbReference type="AlphaFoldDB" id="A0A168RCA0"/>
<feature type="coiled-coil region" evidence="6">
    <location>
        <begin position="486"/>
        <end position="513"/>
    </location>
</feature>
<evidence type="ECO:0000313" key="11">
    <source>
        <dbReference type="Proteomes" id="UP000078561"/>
    </source>
</evidence>
<evidence type="ECO:0000256" key="5">
    <source>
        <dbReference type="PIRNR" id="PIRNR028977"/>
    </source>
</evidence>
<reference evidence="10" key="1">
    <citation type="submission" date="2016-04" db="EMBL/GenBank/DDBJ databases">
        <authorList>
            <person name="Evans L.H."/>
            <person name="Alamgir A."/>
            <person name="Owens N."/>
            <person name="Weber N.D."/>
            <person name="Virtaneva K."/>
            <person name="Barbian K."/>
            <person name="Babar A."/>
            <person name="Rosenke K."/>
        </authorList>
    </citation>
    <scope>NUCLEOTIDE SEQUENCE [LARGE SCALE GENOMIC DNA]</scope>
    <source>
        <strain evidence="10">CBS 101.48</strain>
    </source>
</reference>
<keyword evidence="11" id="KW-1185">Reference proteome</keyword>
<dbReference type="Proteomes" id="UP000078561">
    <property type="component" value="Unassembled WGS sequence"/>
</dbReference>
<evidence type="ECO:0000256" key="1">
    <source>
        <dbReference type="ARBA" id="ARBA00004604"/>
    </source>
</evidence>
<dbReference type="InParanoid" id="A0A168RCA0"/>
<dbReference type="PIRSF" id="PIRSF028977">
    <property type="entry name" value="Nucleolar_complex_p3"/>
    <property type="match status" value="1"/>
</dbReference>
<dbReference type="STRING" id="4829.A0A168RCA0"/>
<comment type="similarity">
    <text evidence="2 5">Belongs to the CBF/MAK21 family.</text>
</comment>
<protein>
    <recommendedName>
        <fullName evidence="5">Nucleolar complex-associated protein 3</fullName>
    </recommendedName>
</protein>
<dbReference type="PANTHER" id="PTHR14428">
    <property type="entry name" value="NUCLEOLAR COMPLEX PROTEIN 3"/>
    <property type="match status" value="1"/>
</dbReference>
<dbReference type="InterPro" id="IPR016903">
    <property type="entry name" value="Nucleolar_cplx-assoc_3"/>
</dbReference>
<comment type="subcellular location">
    <subcellularLocation>
        <location evidence="1 5">Nucleus</location>
        <location evidence="1 5">Nucleolus</location>
    </subcellularLocation>
</comment>
<proteinExistence type="inferred from homology"/>
<feature type="compositionally biased region" description="Acidic residues" evidence="7">
    <location>
        <begin position="204"/>
        <end position="218"/>
    </location>
</feature>
<dbReference type="InterPro" id="IPR011501">
    <property type="entry name" value="Noc3_N"/>
</dbReference>
<evidence type="ECO:0000259" key="9">
    <source>
        <dbReference type="Pfam" id="PF07540"/>
    </source>
</evidence>
<feature type="domain" description="Nucleolar complex-associated protein 3 N-terminal" evidence="9">
    <location>
        <begin position="253"/>
        <end position="343"/>
    </location>
</feature>
<sequence length="766" mass="87281">MPSKKSNVKKSTKPPSGNVKQRRFNNASASKKQPKDKEFLTVPELDDEDLVVSDEDLAFFAENEGFGSFLQSMNTKELTRNTKKAKAPKPATISKEKKLEGIPEPTDLSSSDEEDYDDSMVAQEMDSDDNEDLMRDLSSDSENEQDQQRSTKKKQVEQHRSDDDDDDNEMDYEMQPRQVAAEWSRKDYVNKLPIKLPGGKLAQQDEEEGSSGEEEEEVVAPQPVAAVADDTMESEDEDEDKPVLTKKQLVLAKKEELANLASALQEDPERNIGKLKIFREIYKTDNATVRKLTLLAQLAVYKDIIPGYRIRSLTEKETAVQVTRDVKKLRQFEQALLHNYGLYLKDLNTLLSKRNSEIDTSMALVATRCLCELLTAQPHFNFRLEIMVSIVARMSTLQWNEMAELSYKAIINLLENDESGRTSLDAVKMVTRMIKSKGYAVHEKVVDIFLHLRLMDEMAPISSSSQDDSNSKKRKAKDKPFMTKKARKAMKETKEIEKEFQEAEAVVSKEEKDKTHTETLKLVFAFYFRILKKQTSSPLLPGVLHGLSRFAHLINVDFFNDLLNALRDVMNQFDDTTLSTRGGAGTRKRLLCITTAFQLLSGQGEALNYDLKDFYKEIYQILFMATYRTRLEDGASVTDNTSSESEAELLLQGLEMMFLRKRQIPIDRLAAFVKRFALVALNMPNKTVSRCLVLVQRLLQRNPRLDALIQSEDRAATGVYMPLLEDPELCNPFGTSLYELFLYQNHYDPSIRALAHTIQQEQPSTN</sequence>
<keyword evidence="4" id="KW-0539">Nucleus</keyword>
<keyword evidence="5" id="KW-0690">Ribosome biogenesis</keyword>
<keyword evidence="3 6" id="KW-0175">Coiled coil</keyword>
<feature type="region of interest" description="Disordered" evidence="7">
    <location>
        <begin position="1"/>
        <end position="48"/>
    </location>
</feature>
<evidence type="ECO:0000256" key="2">
    <source>
        <dbReference type="ARBA" id="ARBA00007797"/>
    </source>
</evidence>
<dbReference type="FunCoup" id="A0A168RCA0">
    <property type="interactions" value="622"/>
</dbReference>
<feature type="domain" description="CCAAT-binding factor" evidence="8">
    <location>
        <begin position="590"/>
        <end position="755"/>
    </location>
</feature>
<feature type="compositionally biased region" description="Acidic residues" evidence="7">
    <location>
        <begin position="163"/>
        <end position="172"/>
    </location>
</feature>
<dbReference type="GO" id="GO:0005730">
    <property type="term" value="C:nucleolus"/>
    <property type="evidence" value="ECO:0007669"/>
    <property type="project" value="UniProtKB-SubCell"/>
</dbReference>
<feature type="compositionally biased region" description="Polar residues" evidence="7">
    <location>
        <begin position="13"/>
        <end position="31"/>
    </location>
</feature>
<feature type="compositionally biased region" description="Basic and acidic residues" evidence="7">
    <location>
        <begin position="146"/>
        <end position="162"/>
    </location>
</feature>
<comment type="function">
    <text evidence="5">Required for synthesis of 60S ribosomal subunits and the transport of pre-ribosomes from the nucleoplasm to the cytoplasm.</text>
</comment>
<feature type="compositionally biased region" description="Basic residues" evidence="7">
    <location>
        <begin position="1"/>
        <end position="12"/>
    </location>
</feature>
<dbReference type="GO" id="GO:0006270">
    <property type="term" value="P:DNA replication initiation"/>
    <property type="evidence" value="ECO:0007669"/>
    <property type="project" value="TreeGrafter"/>
</dbReference>
<gene>
    <name evidence="10" type="primary">ABSGL_12379.1 scaffold 12745</name>
</gene>
<dbReference type="GO" id="GO:0042254">
    <property type="term" value="P:ribosome biogenesis"/>
    <property type="evidence" value="ECO:0007669"/>
    <property type="project" value="UniProtKB-KW"/>
</dbReference>
<evidence type="ECO:0000313" key="10">
    <source>
        <dbReference type="EMBL" id="SAM06490.1"/>
    </source>
</evidence>
<feature type="region of interest" description="Disordered" evidence="7">
    <location>
        <begin position="461"/>
        <end position="484"/>
    </location>
</feature>
<name>A0A168RCA0_ABSGL</name>
<accession>A0A168RCA0</accession>
<dbReference type="OrthoDB" id="10263597at2759"/>
<organism evidence="10">
    <name type="scientific">Absidia glauca</name>
    <name type="common">Pin mould</name>
    <dbReference type="NCBI Taxonomy" id="4829"/>
    <lineage>
        <taxon>Eukaryota</taxon>
        <taxon>Fungi</taxon>
        <taxon>Fungi incertae sedis</taxon>
        <taxon>Mucoromycota</taxon>
        <taxon>Mucoromycotina</taxon>
        <taxon>Mucoromycetes</taxon>
        <taxon>Mucorales</taxon>
        <taxon>Cunninghamellaceae</taxon>
        <taxon>Absidia</taxon>
    </lineage>
</organism>
<dbReference type="OMA" id="HYCPQVR"/>
<dbReference type="Pfam" id="PF07540">
    <property type="entry name" value="NOC3p"/>
    <property type="match status" value="1"/>
</dbReference>
<evidence type="ECO:0000256" key="6">
    <source>
        <dbReference type="SAM" id="Coils"/>
    </source>
</evidence>
<dbReference type="EMBL" id="LT554591">
    <property type="protein sequence ID" value="SAM06490.1"/>
    <property type="molecule type" value="Genomic_DNA"/>
</dbReference>
<dbReference type="InterPro" id="IPR005612">
    <property type="entry name" value="CCAAT-binding_factor"/>
</dbReference>
<evidence type="ECO:0000256" key="3">
    <source>
        <dbReference type="ARBA" id="ARBA00023054"/>
    </source>
</evidence>
<dbReference type="PANTHER" id="PTHR14428:SF5">
    <property type="entry name" value="NUCLEOLAR COMPLEX PROTEIN 3 HOMOLOG"/>
    <property type="match status" value="1"/>
</dbReference>
<feature type="region of interest" description="Disordered" evidence="7">
    <location>
        <begin position="76"/>
        <end position="224"/>
    </location>
</feature>
<evidence type="ECO:0000256" key="7">
    <source>
        <dbReference type="SAM" id="MobiDB-lite"/>
    </source>
</evidence>
<evidence type="ECO:0000259" key="8">
    <source>
        <dbReference type="Pfam" id="PF03914"/>
    </source>
</evidence>
<evidence type="ECO:0000256" key="4">
    <source>
        <dbReference type="ARBA" id="ARBA00023242"/>
    </source>
</evidence>
<dbReference type="GO" id="GO:0003682">
    <property type="term" value="F:chromatin binding"/>
    <property type="evidence" value="ECO:0007669"/>
    <property type="project" value="TreeGrafter"/>
</dbReference>